<dbReference type="Pfam" id="PF00572">
    <property type="entry name" value="Ribosomal_L13"/>
    <property type="match status" value="1"/>
</dbReference>
<dbReference type="GO" id="GO:0003735">
    <property type="term" value="F:structural constituent of ribosome"/>
    <property type="evidence" value="ECO:0007669"/>
    <property type="project" value="InterPro"/>
</dbReference>
<dbReference type="GO" id="GO:0009507">
    <property type="term" value="C:chloroplast"/>
    <property type="evidence" value="ECO:0007669"/>
    <property type="project" value="UniProtKB-SubCell"/>
</dbReference>
<comment type="subcellular location">
    <subcellularLocation>
        <location evidence="4">Plastid</location>
        <location evidence="4">Chloroplast</location>
    </subcellularLocation>
</comment>
<organism evidence="5">
    <name type="scientific">Cyclotella sp. L04_2</name>
    <dbReference type="NCBI Taxonomy" id="1549163"/>
    <lineage>
        <taxon>Eukaryota</taxon>
        <taxon>Sar</taxon>
        <taxon>Stramenopiles</taxon>
        <taxon>Ochrophyta</taxon>
        <taxon>Bacillariophyta</taxon>
        <taxon>Coscinodiscophyceae</taxon>
        <taxon>Thalassiosirophycidae</taxon>
        <taxon>Stephanodiscales</taxon>
        <taxon>Stephanodiscaceae</taxon>
        <taxon>Cyclotella</taxon>
    </lineage>
</organism>
<dbReference type="SUPFAM" id="SSF52161">
    <property type="entry name" value="Ribosomal protein L13"/>
    <property type="match status" value="1"/>
</dbReference>
<keyword evidence="2 4" id="KW-0689">Ribosomal protein</keyword>
<protein>
    <recommendedName>
        <fullName evidence="4">Large ribosomal subunit protein uL13c</fullName>
    </recommendedName>
</protein>
<dbReference type="InterPro" id="IPR005823">
    <property type="entry name" value="Ribosomal_uL13_bac-type"/>
</dbReference>
<dbReference type="InterPro" id="IPR005822">
    <property type="entry name" value="Ribosomal_uL13"/>
</dbReference>
<evidence type="ECO:0000256" key="2">
    <source>
        <dbReference type="ARBA" id="ARBA00022980"/>
    </source>
</evidence>
<name>A0A089VNF7_9STRA</name>
<dbReference type="GO" id="GO:0003729">
    <property type="term" value="F:mRNA binding"/>
    <property type="evidence" value="ECO:0007669"/>
    <property type="project" value="TreeGrafter"/>
</dbReference>
<dbReference type="HAMAP" id="MF_01366">
    <property type="entry name" value="Ribosomal_uL13"/>
    <property type="match status" value="1"/>
</dbReference>
<evidence type="ECO:0000313" key="5">
    <source>
        <dbReference type="EMBL" id="AIR75508.1"/>
    </source>
</evidence>
<evidence type="ECO:0000256" key="1">
    <source>
        <dbReference type="ARBA" id="ARBA00006227"/>
    </source>
</evidence>
<dbReference type="GO" id="GO:0006412">
    <property type="term" value="P:translation"/>
    <property type="evidence" value="ECO:0007669"/>
    <property type="project" value="UniProtKB-UniRule"/>
</dbReference>
<dbReference type="GO" id="GO:0005762">
    <property type="term" value="C:mitochondrial large ribosomal subunit"/>
    <property type="evidence" value="ECO:0007669"/>
    <property type="project" value="TreeGrafter"/>
</dbReference>
<dbReference type="GO" id="GO:0017148">
    <property type="term" value="P:negative regulation of translation"/>
    <property type="evidence" value="ECO:0007669"/>
    <property type="project" value="TreeGrafter"/>
</dbReference>
<dbReference type="EMBL" id="KJ958480">
    <property type="protein sequence ID" value="AIR75508.1"/>
    <property type="molecule type" value="Genomic_DNA"/>
</dbReference>
<dbReference type="Gene3D" id="3.90.1180.10">
    <property type="entry name" value="Ribosomal protein L13"/>
    <property type="match status" value="1"/>
</dbReference>
<evidence type="ECO:0000256" key="3">
    <source>
        <dbReference type="ARBA" id="ARBA00023274"/>
    </source>
</evidence>
<dbReference type="AlphaFoldDB" id="A0A089VNF7"/>
<comment type="similarity">
    <text evidence="1 4">Belongs to the universal ribosomal protein uL13 family.</text>
</comment>
<gene>
    <name evidence="4 5" type="primary">rpl13</name>
</gene>
<dbReference type="CDD" id="cd00392">
    <property type="entry name" value="Ribosomal_L13"/>
    <property type="match status" value="1"/>
</dbReference>
<dbReference type="PANTHER" id="PTHR11545">
    <property type="entry name" value="RIBOSOMAL PROTEIN L13"/>
    <property type="match status" value="1"/>
</dbReference>
<keyword evidence="3 4" id="KW-0687">Ribonucleoprotein</keyword>
<dbReference type="PANTHER" id="PTHR11545:SF41">
    <property type="entry name" value="50S RIBOSOMAL PROTEIN L13, CHLOROPLASTIC"/>
    <property type="match status" value="1"/>
</dbReference>
<dbReference type="InterPro" id="IPR036899">
    <property type="entry name" value="Ribosomal_uL13_sf"/>
</dbReference>
<comment type="subunit">
    <text evidence="4">Part of the 50S ribosomal subunit.</text>
</comment>
<reference evidence="5" key="2">
    <citation type="submission" date="2014-06" db="EMBL/GenBank/DDBJ databases">
        <authorList>
            <person name="Sabir J.S.M."/>
            <person name="Yu M."/>
            <person name="Ashworth M.P."/>
            <person name="Baeshen N.A."/>
            <person name="Baeshen M.N."/>
            <person name="Bahieldin A."/>
            <person name="Theriot E.C."/>
            <person name="Jansen R.K."/>
        </authorList>
    </citation>
    <scope>NUCLEOTIDE SEQUENCE</scope>
</reference>
<sequence>MKTLTSFILPSAHRKKWYILDCKTYQSLSFGRIAADIVQTLIGKHNSFYDPSTDVGNYVILINAEYIKVDREIERFHVFQPGHPGKSLKRITSVIPQRIIETCIFNMLPNGYTKKHLRKRLKIYQGNQHPHTAQNLIQMEIENRKINKKIRTEIKNK</sequence>
<keyword evidence="5" id="KW-0934">Plastid</keyword>
<dbReference type="NCBIfam" id="TIGR01066">
    <property type="entry name" value="rplM_bact"/>
    <property type="match status" value="1"/>
</dbReference>
<geneLocation type="chloroplast" evidence="5"/>
<proteinExistence type="inferred from homology"/>
<dbReference type="PIRSF" id="PIRSF002181">
    <property type="entry name" value="Ribosomal_L13"/>
    <property type="match status" value="1"/>
</dbReference>
<reference evidence="5" key="1">
    <citation type="journal article" date="2014" name="PLoS ONE">
        <title>Conserved gene order and expanded inverted repeats characterize plastid genomes of Thalassiosirales.</title>
        <authorList>
            <person name="Sabir J.S."/>
            <person name="Yu M."/>
            <person name="Ashworth M.P."/>
            <person name="Baeshen N.A."/>
            <person name="Baeshen M.N."/>
            <person name="Bahieldin A."/>
            <person name="Theriot E.C."/>
            <person name="Jansen R.K."/>
        </authorList>
    </citation>
    <scope>NUCLEOTIDE SEQUENCE</scope>
</reference>
<keyword evidence="5" id="KW-0150">Chloroplast</keyword>
<evidence type="ECO:0000256" key="4">
    <source>
        <dbReference type="HAMAP-Rule" id="MF_01366"/>
    </source>
</evidence>
<accession>A0A089VNF7</accession>